<dbReference type="RefSeq" id="WP_264515104.1">
    <property type="nucleotide sequence ID" value="NZ_JAPDDR010000009.1"/>
</dbReference>
<dbReference type="Pfam" id="PF01026">
    <property type="entry name" value="TatD_DNase"/>
    <property type="match status" value="1"/>
</dbReference>
<organism evidence="1 2">
    <name type="scientific">Luteolibacter rhizosphaerae</name>
    <dbReference type="NCBI Taxonomy" id="2989719"/>
    <lineage>
        <taxon>Bacteria</taxon>
        <taxon>Pseudomonadati</taxon>
        <taxon>Verrucomicrobiota</taxon>
        <taxon>Verrucomicrobiia</taxon>
        <taxon>Verrucomicrobiales</taxon>
        <taxon>Verrucomicrobiaceae</taxon>
        <taxon>Luteolibacter</taxon>
    </lineage>
</organism>
<protein>
    <submittedName>
        <fullName evidence="1">TatD family hydrolase</fullName>
    </submittedName>
</protein>
<dbReference type="CDD" id="cd01310">
    <property type="entry name" value="TatD_DNAse"/>
    <property type="match status" value="1"/>
</dbReference>
<dbReference type="InterPro" id="IPR032466">
    <property type="entry name" value="Metal_Hydrolase"/>
</dbReference>
<evidence type="ECO:0000313" key="1">
    <source>
        <dbReference type="EMBL" id="MCW1915553.1"/>
    </source>
</evidence>
<sequence>MFFDSHNHLQRFSDPARIIAEMQEAGIEGCVVNGTTEEDWEAVGRLAGDHPDFVRPAFGLHPWYIAKRSDRWLERLQEFLDRFPGASIGEIGFDGWIDGPSLEEQRKVFLPQLALARERQLPVTIHALKAWDPLFSAFKEETPPEKFLLHSFGGSVELVERLAPMGAWFSFSGYFLQPRKAKVLESYKAVPLDRLLLETDAPEMMPPEDFVSHPLAGMNHPANLARIGEGLGAALGIGSARLAELTRANHASFFS</sequence>
<dbReference type="PANTHER" id="PTHR47176">
    <property type="entry name" value="OSJNBA0020J04.13 PROTEIN"/>
    <property type="match status" value="1"/>
</dbReference>
<dbReference type="Proteomes" id="UP001165653">
    <property type="component" value="Unassembled WGS sequence"/>
</dbReference>
<gene>
    <name evidence="1" type="ORF">OJ996_18345</name>
</gene>
<evidence type="ECO:0000313" key="2">
    <source>
        <dbReference type="Proteomes" id="UP001165653"/>
    </source>
</evidence>
<reference evidence="1" key="1">
    <citation type="submission" date="2022-10" db="EMBL/GenBank/DDBJ databases">
        <title>Luteolibacter sp. GHJ8, whole genome shotgun sequencing project.</title>
        <authorList>
            <person name="Zhao G."/>
            <person name="Shen L."/>
        </authorList>
    </citation>
    <scope>NUCLEOTIDE SEQUENCE</scope>
    <source>
        <strain evidence="1">GHJ8</strain>
    </source>
</reference>
<dbReference type="SUPFAM" id="SSF51556">
    <property type="entry name" value="Metallo-dependent hydrolases"/>
    <property type="match status" value="1"/>
</dbReference>
<dbReference type="GO" id="GO:0016787">
    <property type="term" value="F:hydrolase activity"/>
    <property type="evidence" value="ECO:0007669"/>
    <property type="project" value="UniProtKB-KW"/>
</dbReference>
<keyword evidence="2" id="KW-1185">Reference proteome</keyword>
<dbReference type="InterPro" id="IPR001130">
    <property type="entry name" value="TatD-like"/>
</dbReference>
<proteinExistence type="predicted"/>
<name>A0ABT3G6S2_9BACT</name>
<dbReference type="Gene3D" id="3.20.20.140">
    <property type="entry name" value="Metal-dependent hydrolases"/>
    <property type="match status" value="1"/>
</dbReference>
<accession>A0ABT3G6S2</accession>
<dbReference type="EMBL" id="JAPDDR010000009">
    <property type="protein sequence ID" value="MCW1915553.1"/>
    <property type="molecule type" value="Genomic_DNA"/>
</dbReference>
<dbReference type="PIRSF" id="PIRSF005902">
    <property type="entry name" value="DNase_TatD"/>
    <property type="match status" value="1"/>
</dbReference>
<comment type="caution">
    <text evidence="1">The sequence shown here is derived from an EMBL/GenBank/DDBJ whole genome shotgun (WGS) entry which is preliminary data.</text>
</comment>
<keyword evidence="1" id="KW-0378">Hydrolase</keyword>
<dbReference type="PANTHER" id="PTHR47176:SF1">
    <property type="entry name" value="OS04G0577500 PROTEIN"/>
    <property type="match status" value="1"/>
</dbReference>